<feature type="domain" description="Gfo/Idh/MocA-like oxidoreductase N-terminal" evidence="1">
    <location>
        <begin position="8"/>
        <end position="124"/>
    </location>
</feature>
<name>A0AAE3VH32_9BACT</name>
<dbReference type="SUPFAM" id="SSF55347">
    <property type="entry name" value="Glyceraldehyde-3-phosphate dehydrogenase-like, C-terminal domain"/>
    <property type="match status" value="1"/>
</dbReference>
<evidence type="ECO:0000259" key="1">
    <source>
        <dbReference type="Pfam" id="PF01408"/>
    </source>
</evidence>
<dbReference type="PANTHER" id="PTHR43377:SF1">
    <property type="entry name" value="BILIVERDIN REDUCTASE A"/>
    <property type="match status" value="1"/>
</dbReference>
<evidence type="ECO:0000313" key="3">
    <source>
        <dbReference type="EMBL" id="MDQ0290136.1"/>
    </source>
</evidence>
<proteinExistence type="predicted"/>
<dbReference type="GO" id="GO:0000166">
    <property type="term" value="F:nucleotide binding"/>
    <property type="evidence" value="ECO:0007669"/>
    <property type="project" value="InterPro"/>
</dbReference>
<feature type="domain" description="GFO/IDH/MocA-like oxidoreductase" evidence="2">
    <location>
        <begin position="138"/>
        <end position="285"/>
    </location>
</feature>
<dbReference type="InterPro" id="IPR051450">
    <property type="entry name" value="Gfo/Idh/MocA_Oxidoreductases"/>
</dbReference>
<keyword evidence="4" id="KW-1185">Reference proteome</keyword>
<accession>A0AAE3VH32</accession>
<dbReference type="InterPro" id="IPR036291">
    <property type="entry name" value="NAD(P)-bd_dom_sf"/>
</dbReference>
<dbReference type="InterPro" id="IPR000683">
    <property type="entry name" value="Gfo/Idh/MocA-like_OxRdtase_N"/>
</dbReference>
<evidence type="ECO:0000313" key="4">
    <source>
        <dbReference type="Proteomes" id="UP001238163"/>
    </source>
</evidence>
<dbReference type="AlphaFoldDB" id="A0AAE3VH32"/>
<dbReference type="EMBL" id="JAUSVL010000001">
    <property type="protein sequence ID" value="MDQ0290136.1"/>
    <property type="molecule type" value="Genomic_DNA"/>
</dbReference>
<comment type="caution">
    <text evidence="3">The sequence shown here is derived from an EMBL/GenBank/DDBJ whole genome shotgun (WGS) entry which is preliminary data.</text>
</comment>
<dbReference type="InterPro" id="IPR055170">
    <property type="entry name" value="GFO_IDH_MocA-like_dom"/>
</dbReference>
<protein>
    <submittedName>
        <fullName evidence="3">Dehydrogenase</fullName>
    </submittedName>
</protein>
<dbReference type="Proteomes" id="UP001238163">
    <property type="component" value="Unassembled WGS sequence"/>
</dbReference>
<dbReference type="RefSeq" id="WP_307261555.1">
    <property type="nucleotide sequence ID" value="NZ_JAUSVL010000001.1"/>
</dbReference>
<gene>
    <name evidence="3" type="ORF">J3R75_002243</name>
</gene>
<dbReference type="PANTHER" id="PTHR43377">
    <property type="entry name" value="BILIVERDIN REDUCTASE A"/>
    <property type="match status" value="1"/>
</dbReference>
<dbReference type="Pfam" id="PF01408">
    <property type="entry name" value="GFO_IDH_MocA"/>
    <property type="match status" value="1"/>
</dbReference>
<evidence type="ECO:0000259" key="2">
    <source>
        <dbReference type="Pfam" id="PF22725"/>
    </source>
</evidence>
<dbReference type="SUPFAM" id="SSF51735">
    <property type="entry name" value="NAD(P)-binding Rossmann-fold domains"/>
    <property type="match status" value="1"/>
</dbReference>
<sequence length="369" mass="41057">MKQYKIMIAGAANPHIPQYLRGCAPAGSNRQLVAVSDPDPQRLAAARDLVGAGADAVAWYGDYHAMFDAHADADMVIIGSDNRDHFAMFCEAVRRKLHIFTMKVISMDEDECREMLAMQAGYDRVIATELELHFHPQFIQARDMVRAGAIGELQSVYLSNISQSPCNYYPNWGTPELSYGKRVALRPGATVFRGGAITDHPHPYDLIRWITGREFRSVKAMSATNQRSALEVEDHAAITGELSGGVKYFVNPSYSNLEEQVSARRLLWPKSLECNLKVTGSKGYLSADFFDRHCYVVGKNCVSPDRLIVELAPRYWGGADDSRLGNFIAAIEGRRAAPECSLADSYAAVRVMNAAYESLWHDREIILDV</sequence>
<organism evidence="3 4">
    <name type="scientific">Oligosphaera ethanolica</name>
    <dbReference type="NCBI Taxonomy" id="760260"/>
    <lineage>
        <taxon>Bacteria</taxon>
        <taxon>Pseudomonadati</taxon>
        <taxon>Lentisphaerota</taxon>
        <taxon>Oligosphaeria</taxon>
        <taxon>Oligosphaerales</taxon>
        <taxon>Oligosphaeraceae</taxon>
        <taxon>Oligosphaera</taxon>
    </lineage>
</organism>
<reference evidence="3" key="1">
    <citation type="submission" date="2023-07" db="EMBL/GenBank/DDBJ databases">
        <title>Genomic Encyclopedia of Type Strains, Phase IV (KMG-IV): sequencing the most valuable type-strain genomes for metagenomic binning, comparative biology and taxonomic classification.</title>
        <authorList>
            <person name="Goeker M."/>
        </authorList>
    </citation>
    <scope>NUCLEOTIDE SEQUENCE</scope>
    <source>
        <strain evidence="3">DSM 24202</strain>
    </source>
</reference>
<dbReference type="Gene3D" id="3.40.50.720">
    <property type="entry name" value="NAD(P)-binding Rossmann-like Domain"/>
    <property type="match status" value="1"/>
</dbReference>
<dbReference type="Gene3D" id="3.30.360.10">
    <property type="entry name" value="Dihydrodipicolinate Reductase, domain 2"/>
    <property type="match status" value="1"/>
</dbReference>
<dbReference type="Pfam" id="PF22725">
    <property type="entry name" value="GFO_IDH_MocA_C3"/>
    <property type="match status" value="1"/>
</dbReference>